<feature type="region of interest" description="Disordered" evidence="1">
    <location>
        <begin position="167"/>
        <end position="234"/>
    </location>
</feature>
<feature type="domain" description="Myb/SANT-like DNA-binding" evidence="2">
    <location>
        <begin position="34"/>
        <end position="117"/>
    </location>
</feature>
<dbReference type="PANTHER" id="PTHR47595">
    <property type="entry name" value="HEAT SHOCK 70 KDA PROTEIN 14"/>
    <property type="match status" value="1"/>
</dbReference>
<protein>
    <submittedName>
        <fullName evidence="4">Zinc finger and SCAN domain-containing protein 20-like</fullName>
    </submittedName>
</protein>
<feature type="non-terminal residue" evidence="4">
    <location>
        <position position="1"/>
    </location>
</feature>
<dbReference type="InterPro" id="IPR044822">
    <property type="entry name" value="Myb_DNA-bind_4"/>
</dbReference>
<keyword evidence="3" id="KW-1185">Reference proteome</keyword>
<evidence type="ECO:0000256" key="1">
    <source>
        <dbReference type="SAM" id="MobiDB-lite"/>
    </source>
</evidence>
<dbReference type="Pfam" id="PF13837">
    <property type="entry name" value="Myb_DNA-bind_4"/>
    <property type="match status" value="1"/>
</dbReference>
<dbReference type="RefSeq" id="XP_057398649.1">
    <property type="nucleotide sequence ID" value="XM_057542666.1"/>
</dbReference>
<gene>
    <name evidence="4" type="primary">LOC103013797</name>
</gene>
<reference evidence="4" key="1">
    <citation type="submission" date="2025-08" db="UniProtKB">
        <authorList>
            <consortium name="RefSeq"/>
        </authorList>
    </citation>
    <scope>IDENTIFICATION</scope>
</reference>
<name>A0ABM3T974_BALAC</name>
<dbReference type="GeneID" id="103013797"/>
<proteinExistence type="predicted"/>
<accession>A0ABM3T974</accession>
<sequence length="270" mass="30635">GRVRPGQVPILRKDKTGDELEWQGLKDEKVAGMHWGYEETNIFLGILSESWIHEKLCTCHRNRQVYRIVAERLRERGFLRTLEQCRYRFKNLQTNYRKARSTHVLGTCPFYNKMDALMCPQAATPIPGVAGGLLGQRYRDVEQEELQRAYWEQEEAMLAKAVLEGGSEKQGWNQGHPAASLEEGHSGAIMEDSEGGELGTEEASGSPGIPALFWSPTDLETRTENEEDSSQDISEAVKLPGVLLGRSNMDVSQYLNWRKDWESEYGAEKQ</sequence>
<dbReference type="PANTHER" id="PTHR47595:SF3">
    <property type="entry name" value="MYB_SANT-LIKE DNA-BINDING DOMAIN-CONTAINING PROTEIN"/>
    <property type="match status" value="1"/>
</dbReference>
<dbReference type="Proteomes" id="UP001652580">
    <property type="component" value="Chromosome 3"/>
</dbReference>
<evidence type="ECO:0000259" key="2">
    <source>
        <dbReference type="Pfam" id="PF13837"/>
    </source>
</evidence>
<evidence type="ECO:0000313" key="4">
    <source>
        <dbReference type="RefSeq" id="XP_057398649.1"/>
    </source>
</evidence>
<organism evidence="3 4">
    <name type="scientific">Balaenoptera acutorostrata</name>
    <name type="common">Common minke whale</name>
    <name type="synonym">Balaena rostrata</name>
    <dbReference type="NCBI Taxonomy" id="9767"/>
    <lineage>
        <taxon>Eukaryota</taxon>
        <taxon>Metazoa</taxon>
        <taxon>Chordata</taxon>
        <taxon>Craniata</taxon>
        <taxon>Vertebrata</taxon>
        <taxon>Euteleostomi</taxon>
        <taxon>Mammalia</taxon>
        <taxon>Eutheria</taxon>
        <taxon>Laurasiatheria</taxon>
        <taxon>Artiodactyla</taxon>
        <taxon>Whippomorpha</taxon>
        <taxon>Cetacea</taxon>
        <taxon>Mysticeti</taxon>
        <taxon>Balaenopteridae</taxon>
        <taxon>Balaenoptera</taxon>
    </lineage>
</organism>
<evidence type="ECO:0000313" key="3">
    <source>
        <dbReference type="Proteomes" id="UP001652580"/>
    </source>
</evidence>
<dbReference type="Gene3D" id="1.10.10.60">
    <property type="entry name" value="Homeodomain-like"/>
    <property type="match status" value="1"/>
</dbReference>